<proteinExistence type="predicted"/>
<evidence type="ECO:0000256" key="1">
    <source>
        <dbReference type="ARBA" id="ARBA00022481"/>
    </source>
</evidence>
<dbReference type="NCBIfam" id="TIGR02532">
    <property type="entry name" value="IV_pilin_GFxxxE"/>
    <property type="match status" value="1"/>
</dbReference>
<dbReference type="SUPFAM" id="SSF54523">
    <property type="entry name" value="Pili subunits"/>
    <property type="match status" value="1"/>
</dbReference>
<dbReference type="PROSITE" id="PS00409">
    <property type="entry name" value="PROKAR_NTER_METHYL"/>
    <property type="match status" value="1"/>
</dbReference>
<feature type="region of interest" description="Disordered" evidence="2">
    <location>
        <begin position="121"/>
        <end position="140"/>
    </location>
</feature>
<accession>A0ABW7FX77</accession>
<evidence type="ECO:0000313" key="4">
    <source>
        <dbReference type="Proteomes" id="UP001606099"/>
    </source>
</evidence>
<keyword evidence="1" id="KW-0488">Methylation</keyword>
<name>A0ABW7FX77_9BURK</name>
<dbReference type="Gene3D" id="3.30.700.10">
    <property type="entry name" value="Glycoprotein, Type 4 Pilin"/>
    <property type="match status" value="1"/>
</dbReference>
<evidence type="ECO:0000256" key="2">
    <source>
        <dbReference type="SAM" id="MobiDB-lite"/>
    </source>
</evidence>
<sequence>MSPARRGPGGFTLIEMLVVLALLGVLAAAARPVLQLSAQRSQEFELRQALRTLRGALDAYHQAVLDGHVASAADASGYPPDLQALVRGVPDAKSPQGRRLYFLRRLPRDPFADPTLPSEATWGLRAADSPPDAPRPGRDVFDVYSLSPRRALDGSLYREW</sequence>
<dbReference type="InterPro" id="IPR045584">
    <property type="entry name" value="Pilin-like"/>
</dbReference>
<dbReference type="RefSeq" id="WP_394461565.1">
    <property type="nucleotide sequence ID" value="NZ_JBIGHZ010000004.1"/>
</dbReference>
<gene>
    <name evidence="3" type="ORF">ACG0Z6_11675</name>
</gene>
<dbReference type="PRINTS" id="PR00813">
    <property type="entry name" value="BCTERIALGSPG"/>
</dbReference>
<protein>
    <submittedName>
        <fullName evidence="3">Type II secretion system protein</fullName>
    </submittedName>
</protein>
<organism evidence="3 4">
    <name type="scientific">Roseateles rivi</name>
    <dbReference type="NCBI Taxonomy" id="3299028"/>
    <lineage>
        <taxon>Bacteria</taxon>
        <taxon>Pseudomonadati</taxon>
        <taxon>Pseudomonadota</taxon>
        <taxon>Betaproteobacteria</taxon>
        <taxon>Burkholderiales</taxon>
        <taxon>Sphaerotilaceae</taxon>
        <taxon>Roseateles</taxon>
    </lineage>
</organism>
<dbReference type="InterPro" id="IPR012902">
    <property type="entry name" value="N_methyl_site"/>
</dbReference>
<dbReference type="InterPro" id="IPR000983">
    <property type="entry name" value="Bac_GSPG_pilin"/>
</dbReference>
<evidence type="ECO:0000313" key="3">
    <source>
        <dbReference type="EMBL" id="MFG6448893.1"/>
    </source>
</evidence>
<reference evidence="3 4" key="1">
    <citation type="submission" date="2024-08" db="EMBL/GenBank/DDBJ databases">
        <authorList>
            <person name="Lu H."/>
        </authorList>
    </citation>
    <scope>NUCLEOTIDE SEQUENCE [LARGE SCALE GENOMIC DNA]</scope>
    <source>
        <strain evidence="3 4">BYS180W</strain>
    </source>
</reference>
<comment type="caution">
    <text evidence="3">The sequence shown here is derived from an EMBL/GenBank/DDBJ whole genome shotgun (WGS) entry which is preliminary data.</text>
</comment>
<dbReference type="Pfam" id="PF07963">
    <property type="entry name" value="N_methyl"/>
    <property type="match status" value="1"/>
</dbReference>
<dbReference type="Proteomes" id="UP001606099">
    <property type="component" value="Unassembled WGS sequence"/>
</dbReference>
<keyword evidence="4" id="KW-1185">Reference proteome</keyword>
<dbReference type="EMBL" id="JBIGHZ010000004">
    <property type="protein sequence ID" value="MFG6448893.1"/>
    <property type="molecule type" value="Genomic_DNA"/>
</dbReference>